<dbReference type="OMA" id="ANISYSW"/>
<dbReference type="EMBL" id="UYWW01004013">
    <property type="protein sequence ID" value="VDM13207.1"/>
    <property type="molecule type" value="Genomic_DNA"/>
</dbReference>
<dbReference type="GO" id="GO:0005634">
    <property type="term" value="C:nucleus"/>
    <property type="evidence" value="ECO:0007669"/>
    <property type="project" value="UniProtKB-SubCell"/>
</dbReference>
<reference evidence="4 5" key="1">
    <citation type="submission" date="2018-11" db="EMBL/GenBank/DDBJ databases">
        <authorList>
            <consortium name="Pathogen Informatics"/>
        </authorList>
    </citation>
    <scope>NUCLEOTIDE SEQUENCE [LARGE SCALE GENOMIC DNA]</scope>
</reference>
<comment type="subcellular location">
    <subcellularLocation>
        <location evidence="1">Nucleus</location>
    </subcellularLocation>
</comment>
<dbReference type="PANTHER" id="PTHR13129:SF4">
    <property type="entry name" value="DDB1- AND CUL4-ASSOCIATED FACTOR 1"/>
    <property type="match status" value="1"/>
</dbReference>
<proteinExistence type="predicted"/>
<evidence type="ECO:0000256" key="3">
    <source>
        <dbReference type="SAM" id="MobiDB-lite"/>
    </source>
</evidence>
<feature type="region of interest" description="Disordered" evidence="3">
    <location>
        <begin position="1"/>
        <end position="21"/>
    </location>
</feature>
<keyword evidence="2" id="KW-0539">Nucleus</keyword>
<dbReference type="GO" id="GO:0016567">
    <property type="term" value="P:protein ubiquitination"/>
    <property type="evidence" value="ECO:0007669"/>
    <property type="project" value="InterPro"/>
</dbReference>
<evidence type="ECO:0000256" key="2">
    <source>
        <dbReference type="ARBA" id="ARBA00023242"/>
    </source>
</evidence>
<organism evidence="4 5">
    <name type="scientific">Wuchereria bancrofti</name>
    <dbReference type="NCBI Taxonomy" id="6293"/>
    <lineage>
        <taxon>Eukaryota</taxon>
        <taxon>Metazoa</taxon>
        <taxon>Ecdysozoa</taxon>
        <taxon>Nematoda</taxon>
        <taxon>Chromadorea</taxon>
        <taxon>Rhabditida</taxon>
        <taxon>Spirurina</taxon>
        <taxon>Spiruromorpha</taxon>
        <taxon>Filarioidea</taxon>
        <taxon>Onchocercidae</taxon>
        <taxon>Wuchereria</taxon>
    </lineage>
</organism>
<dbReference type="GO" id="GO:0080008">
    <property type="term" value="C:Cul4-RING E3 ubiquitin ligase complex"/>
    <property type="evidence" value="ECO:0007669"/>
    <property type="project" value="TreeGrafter"/>
</dbReference>
<name>A0A3P7E9G3_WUCBA</name>
<sequence>MFAPSRSNHGTHATHLPHPSQSSAAGELQAILAVWEAENDNASFSAKPSIIRLSELIEEATDDFLKQDPDPLDDRHPAKTYPSCILGHLLKVISRYEEFMNKLLVSYLMSRDDIELNIASARLLLNIIPGLDSAVLSEPEGLIPQLYRWAENNTTNCYLRAYSFGLLAAALDVTSVASSLKLENSALIPIALRRLKDLFEQMEKEKQETAEISEPDKENKEGNVEDSGPFAGMPREIFHSGERPSLADVLKERETAKCCGEEASGPSFAVTANNFTGSLYSEERKSILRIREPIYESSVSENQELSVPPRKKVRLHREQHTRGSSTSLGSFIEGKSNSQWAVMQKRRLGEYRIFPLTTVMEQRLIIQYLTPIGEYQDVLYLLLSCD</sequence>
<dbReference type="InParanoid" id="A0A3P7E9G3"/>
<dbReference type="AlphaFoldDB" id="A0A3P7E9G3"/>
<feature type="region of interest" description="Disordered" evidence="3">
    <location>
        <begin position="205"/>
        <end position="237"/>
    </location>
</feature>
<dbReference type="InterPro" id="IPR033270">
    <property type="entry name" value="VPRBP/DCAF1"/>
</dbReference>
<feature type="compositionally biased region" description="Basic and acidic residues" evidence="3">
    <location>
        <begin position="205"/>
        <end position="223"/>
    </location>
</feature>
<evidence type="ECO:0000313" key="5">
    <source>
        <dbReference type="Proteomes" id="UP000270924"/>
    </source>
</evidence>
<dbReference type="PANTHER" id="PTHR13129">
    <property type="entry name" value="VPRBP PROTEIN-RELATED"/>
    <property type="match status" value="1"/>
</dbReference>
<evidence type="ECO:0000313" key="4">
    <source>
        <dbReference type="EMBL" id="VDM13207.1"/>
    </source>
</evidence>
<protein>
    <submittedName>
        <fullName evidence="4">Uncharacterized protein</fullName>
    </submittedName>
</protein>
<accession>A0A3P7E9G3</accession>
<keyword evidence="5" id="KW-1185">Reference proteome</keyword>
<evidence type="ECO:0000256" key="1">
    <source>
        <dbReference type="ARBA" id="ARBA00004123"/>
    </source>
</evidence>
<feature type="region of interest" description="Disordered" evidence="3">
    <location>
        <begin position="301"/>
        <end position="328"/>
    </location>
</feature>
<feature type="compositionally biased region" description="Polar residues" evidence="3">
    <location>
        <begin position="1"/>
        <end position="11"/>
    </location>
</feature>
<dbReference type="Proteomes" id="UP000270924">
    <property type="component" value="Unassembled WGS sequence"/>
</dbReference>
<feature type="non-terminal residue" evidence="4">
    <location>
        <position position="386"/>
    </location>
</feature>
<dbReference type="OrthoDB" id="5871922at2759"/>
<gene>
    <name evidence="4" type="ORF">WBA_LOCUS6593</name>
</gene>